<keyword evidence="2" id="KW-0067">ATP-binding</keyword>
<comment type="caution">
    <text evidence="3">The sequence shown here is derived from an EMBL/GenBank/DDBJ whole genome shotgun (WGS) entry which is preliminary data.</text>
</comment>
<dbReference type="InterPro" id="IPR027417">
    <property type="entry name" value="P-loop_NTPase"/>
</dbReference>
<evidence type="ECO:0000313" key="4">
    <source>
        <dbReference type="Proteomes" id="UP000663992"/>
    </source>
</evidence>
<evidence type="ECO:0000256" key="2">
    <source>
        <dbReference type="ARBA" id="ARBA00022840"/>
    </source>
</evidence>
<protein>
    <submittedName>
        <fullName evidence="3">AFG1 family ATPase</fullName>
    </submittedName>
</protein>
<dbReference type="SUPFAM" id="SSF52540">
    <property type="entry name" value="P-loop containing nucleoside triphosphate hydrolases"/>
    <property type="match status" value="1"/>
</dbReference>
<dbReference type="CDD" id="cd00267">
    <property type="entry name" value="ABC_ATPase"/>
    <property type="match status" value="1"/>
</dbReference>
<keyword evidence="1" id="KW-0547">Nucleotide-binding</keyword>
<dbReference type="Proteomes" id="UP000663992">
    <property type="component" value="Unassembled WGS sequence"/>
</dbReference>
<sequence length="377" mass="42605">MSNDKDAAAARLDLPMCLDSGQLLVQAELEAIAEHISHQSIERIQGLYIWGKVGRGKTMLMDNFARQLPAKCVRRQHFHEFMRDLHLSLGQMSGREDPLKLIARRLANTCRVLCFDEFFVSDIADAMLLGRLLQELFALNVVLVATSNCEPAQLYANGLQRQRFLPAIAAIEQHCQIMHLDGQIDYRLRELTSAPCYWVYDAQEMTLANKRLLNEYQLKRENDMRLMGRSVACLGTNRNTAAFSFAELCQGPRSHLDYIELCERFDTLLLLDVPPLSGPRQEQIKARGTEDGAEGSGQTGERIVSLGVNDNATRRFIALVDQCYGASVKLFVTARLPLDSLYTEGALLFEFERLKSRLVEMGSKEYQEGQLSQSTTY</sequence>
<dbReference type="PANTHER" id="PTHR12169">
    <property type="entry name" value="ATPASE N2B"/>
    <property type="match status" value="1"/>
</dbReference>
<evidence type="ECO:0000256" key="1">
    <source>
        <dbReference type="ARBA" id="ARBA00022741"/>
    </source>
</evidence>
<dbReference type="NCBIfam" id="NF040713">
    <property type="entry name" value="ZapE"/>
    <property type="match status" value="1"/>
</dbReference>
<evidence type="ECO:0000313" key="3">
    <source>
        <dbReference type="EMBL" id="MBN7820164.1"/>
    </source>
</evidence>
<dbReference type="PANTHER" id="PTHR12169:SF6">
    <property type="entry name" value="AFG1-LIKE ATPASE"/>
    <property type="match status" value="1"/>
</dbReference>
<proteinExistence type="predicted"/>
<dbReference type="Gene3D" id="3.40.50.300">
    <property type="entry name" value="P-loop containing nucleotide triphosphate hydrolases"/>
    <property type="match status" value="1"/>
</dbReference>
<dbReference type="EMBL" id="JAFKCS010000007">
    <property type="protein sequence ID" value="MBN7820164.1"/>
    <property type="molecule type" value="Genomic_DNA"/>
</dbReference>
<name>A0ABS3CX03_9ALTE</name>
<dbReference type="InterPro" id="IPR005654">
    <property type="entry name" value="ATPase_AFG1-like"/>
</dbReference>
<reference evidence="3 4" key="1">
    <citation type="submission" date="2021-03" db="EMBL/GenBank/DDBJ databases">
        <title>novel species isolated from a fishpond in China.</title>
        <authorList>
            <person name="Lu H."/>
            <person name="Cai Z."/>
        </authorList>
    </citation>
    <scope>NUCLEOTIDE SEQUENCE [LARGE SCALE GENOMIC DNA]</scope>
    <source>
        <strain evidence="3 4">Y57</strain>
    </source>
</reference>
<organism evidence="3 4">
    <name type="scientific">Bowmanella yangjiangensis</name>
    <dbReference type="NCBI Taxonomy" id="2811230"/>
    <lineage>
        <taxon>Bacteria</taxon>
        <taxon>Pseudomonadati</taxon>
        <taxon>Pseudomonadota</taxon>
        <taxon>Gammaproteobacteria</taxon>
        <taxon>Alteromonadales</taxon>
        <taxon>Alteromonadaceae</taxon>
        <taxon>Bowmanella</taxon>
    </lineage>
</organism>
<dbReference type="Pfam" id="PF03969">
    <property type="entry name" value="AFG1_ATPase"/>
    <property type="match status" value="2"/>
</dbReference>
<gene>
    <name evidence="3" type="ORF">J0A65_09830</name>
</gene>
<keyword evidence="4" id="KW-1185">Reference proteome</keyword>
<dbReference type="RefSeq" id="WP_206593997.1">
    <property type="nucleotide sequence ID" value="NZ_JAFKCS010000007.1"/>
</dbReference>
<accession>A0ABS3CX03</accession>